<dbReference type="PATRIC" id="fig|28128.5.peg.2324"/>
<name>A0A133PX20_9BACT</name>
<evidence type="ECO:0000313" key="1">
    <source>
        <dbReference type="EMBL" id="KXA34321.1"/>
    </source>
</evidence>
<reference evidence="2" key="1">
    <citation type="submission" date="2016-01" db="EMBL/GenBank/DDBJ databases">
        <authorList>
            <person name="Mitreva M."/>
            <person name="Pepin K.H."/>
            <person name="Mihindukulasuriya K.A."/>
            <person name="Fulton R."/>
            <person name="Fronick C."/>
            <person name="O'Laughlin M."/>
            <person name="Miner T."/>
            <person name="Herter B."/>
            <person name="Rosa B.A."/>
            <person name="Cordes M."/>
            <person name="Tomlinson C."/>
            <person name="Wollam A."/>
            <person name="Palsikar V.B."/>
            <person name="Mardis E.R."/>
            <person name="Wilson R.K."/>
        </authorList>
    </citation>
    <scope>NUCLEOTIDE SEQUENCE [LARGE SCALE GENOMIC DNA]</scope>
    <source>
        <strain evidence="2">MJR7716</strain>
    </source>
</reference>
<sequence length="406" mass="47085">MMAEKKWICLSEKSFVDFINDKSVFMYNAEIYSILYTENPDFLTLLHELQNPANLGSIEFCDENMNNVVLEAINKGLLYIENNSNKPLILLPILNLQRDLERGDCIEHQISIMGNKARFVTGINICINIPFPKVNNKVDAARMETFSQLFVRTSNIENAKSLSYENLKQILNSLFITSIKNIDLIINLSSMENGEIERLSSLLEKYPYNYRIHSYIDGMTYQTIKKISLVHKNISLILYFDRYTVGKSQPYLESVFVSNMKNVSFCKVVYGKDDIIFDSHVDLKPIWTKDNIDFLKEFVYLSWHDIISTRPTIREIMRNTKLNYNFFGILDILPNGNILPHGSNICIGKITDKNFIVNSVINEFKNNRSWRLTRNLVDCKNCKFRYMCPPISAIELASNEFKICNS</sequence>
<proteinExistence type="predicted"/>
<evidence type="ECO:0000313" key="2">
    <source>
        <dbReference type="Proteomes" id="UP000070533"/>
    </source>
</evidence>
<dbReference type="AlphaFoldDB" id="A0A133PX20"/>
<dbReference type="RefSeq" id="WP_060941156.1">
    <property type="nucleotide sequence ID" value="NZ_KQ957311.1"/>
</dbReference>
<dbReference type="EMBL" id="LRQG01000202">
    <property type="protein sequence ID" value="KXA34321.1"/>
    <property type="molecule type" value="Genomic_DNA"/>
</dbReference>
<dbReference type="STRING" id="28128.HMPREF3226_02259"/>
<dbReference type="OrthoDB" id="1044640at2"/>
<dbReference type="Proteomes" id="UP000070533">
    <property type="component" value="Unassembled WGS sequence"/>
</dbReference>
<comment type="caution">
    <text evidence="1">The sequence shown here is derived from an EMBL/GenBank/DDBJ whole genome shotgun (WGS) entry which is preliminary data.</text>
</comment>
<organism evidence="1 2">
    <name type="scientific">Prevotella corporis</name>
    <dbReference type="NCBI Taxonomy" id="28128"/>
    <lineage>
        <taxon>Bacteria</taxon>
        <taxon>Pseudomonadati</taxon>
        <taxon>Bacteroidota</taxon>
        <taxon>Bacteroidia</taxon>
        <taxon>Bacteroidales</taxon>
        <taxon>Prevotellaceae</taxon>
        <taxon>Prevotella</taxon>
    </lineage>
</organism>
<protein>
    <submittedName>
        <fullName evidence="1">Uncharacterized protein</fullName>
    </submittedName>
</protein>
<gene>
    <name evidence="1" type="ORF">HMPREF3226_02259</name>
</gene>
<accession>A0A133PX20</accession>
<keyword evidence="2" id="KW-1185">Reference proteome</keyword>